<evidence type="ECO:0000256" key="6">
    <source>
        <dbReference type="RuleBase" id="RU000370"/>
    </source>
</evidence>
<feature type="transmembrane region" description="Helical" evidence="7">
    <location>
        <begin position="422"/>
        <end position="442"/>
    </location>
</feature>
<dbReference type="PRINTS" id="PR01165">
    <property type="entry name" value="CYCOXIDASEI"/>
</dbReference>
<feature type="transmembrane region" description="Helical" evidence="7">
    <location>
        <begin position="522"/>
        <end position="545"/>
    </location>
</feature>
<comment type="subcellular location">
    <subcellularLocation>
        <location evidence="1">Membrane</location>
        <topology evidence="1">Multi-pass membrane protein</topology>
    </subcellularLocation>
</comment>
<name>D7BH39_ALLS1</name>
<dbReference type="STRING" id="526227.Mesil_2020"/>
<dbReference type="GO" id="GO:0016020">
    <property type="term" value="C:membrane"/>
    <property type="evidence" value="ECO:0007669"/>
    <property type="project" value="UniProtKB-SubCell"/>
</dbReference>
<dbReference type="eggNOG" id="COG0843">
    <property type="taxonomic scope" value="Bacteria"/>
</dbReference>
<feature type="transmembrane region" description="Helical" evidence="7">
    <location>
        <begin position="338"/>
        <end position="362"/>
    </location>
</feature>
<dbReference type="OrthoDB" id="9764568at2"/>
<feature type="transmembrane region" description="Helical" evidence="7">
    <location>
        <begin position="61"/>
        <end position="89"/>
    </location>
</feature>
<dbReference type="Pfam" id="PF00115">
    <property type="entry name" value="COX1"/>
    <property type="match status" value="1"/>
</dbReference>
<dbReference type="PROSITE" id="PS00077">
    <property type="entry name" value="COX1_CUB"/>
    <property type="match status" value="1"/>
</dbReference>
<keyword evidence="6" id="KW-0349">Heme</keyword>
<dbReference type="PANTHER" id="PTHR10422:SF40">
    <property type="entry name" value="CYTOCHROME C OXIDASE SUBUNIT I"/>
    <property type="match status" value="1"/>
</dbReference>
<keyword evidence="10" id="KW-1185">Reference proteome</keyword>
<feature type="transmembrane region" description="Helical" evidence="7">
    <location>
        <begin position="462"/>
        <end position="484"/>
    </location>
</feature>
<evidence type="ECO:0000256" key="7">
    <source>
        <dbReference type="SAM" id="Phobius"/>
    </source>
</evidence>
<feature type="domain" description="Cytochrome oxidase subunit I profile" evidence="8">
    <location>
        <begin position="1"/>
        <end position="486"/>
    </location>
</feature>
<evidence type="ECO:0000313" key="9">
    <source>
        <dbReference type="EMBL" id="ADH63892.1"/>
    </source>
</evidence>
<comment type="similarity">
    <text evidence="6">Belongs to the heme-copper respiratory oxidase family.</text>
</comment>
<evidence type="ECO:0000256" key="5">
    <source>
        <dbReference type="ARBA" id="ARBA00023136"/>
    </source>
</evidence>
<reference evidence="9 10" key="1">
    <citation type="journal article" date="2010" name="Stand. Genomic Sci.">
        <title>Complete genome sequence of Meiothermus silvanus type strain (VI-R2).</title>
        <authorList>
            <person name="Sikorski J."/>
            <person name="Tindall B.J."/>
            <person name="Lowry S."/>
            <person name="Lucas S."/>
            <person name="Nolan M."/>
            <person name="Copeland A."/>
            <person name="Glavina Del Rio T."/>
            <person name="Tice H."/>
            <person name="Cheng J.F."/>
            <person name="Han C."/>
            <person name="Pitluck S."/>
            <person name="Liolios K."/>
            <person name="Ivanova N."/>
            <person name="Mavromatis K."/>
            <person name="Mikhailova N."/>
            <person name="Pati A."/>
            <person name="Goodwin L."/>
            <person name="Chen A."/>
            <person name="Palaniappan K."/>
            <person name="Land M."/>
            <person name="Hauser L."/>
            <person name="Chang Y.J."/>
            <person name="Jeffries C.D."/>
            <person name="Rohde M."/>
            <person name="Goker M."/>
            <person name="Woyke T."/>
            <person name="Bristow J."/>
            <person name="Eisen J.A."/>
            <person name="Markowitz V."/>
            <person name="Hugenholtz P."/>
            <person name="Kyrpides N.C."/>
            <person name="Klenk H.P."/>
            <person name="Lapidus A."/>
        </authorList>
    </citation>
    <scope>NUCLEOTIDE SEQUENCE [LARGE SCALE GENOMIC DNA]</scope>
    <source>
        <strain evidence="10">ATCC 700542 / DSM 9946 / VI-R2</strain>
    </source>
</reference>
<keyword evidence="5 7" id="KW-0472">Membrane</keyword>
<keyword evidence="6" id="KW-0813">Transport</keyword>
<gene>
    <name evidence="9" type="ordered locus">Mesil_2020</name>
</gene>
<dbReference type="HOGENOM" id="CLU_033807_1_0_0"/>
<dbReference type="EMBL" id="CP002042">
    <property type="protein sequence ID" value="ADH63892.1"/>
    <property type="molecule type" value="Genomic_DNA"/>
</dbReference>
<feature type="transmembrane region" description="Helical" evidence="7">
    <location>
        <begin position="181"/>
        <end position="206"/>
    </location>
</feature>
<feature type="transmembrane region" description="Helical" evidence="7">
    <location>
        <begin position="382"/>
        <end position="402"/>
    </location>
</feature>
<feature type="transmembrane region" description="Helical" evidence="7">
    <location>
        <begin position="260"/>
        <end position="278"/>
    </location>
</feature>
<dbReference type="InterPro" id="IPR023616">
    <property type="entry name" value="Cyt_c_oxase-like_su1_dom"/>
</dbReference>
<dbReference type="RefSeq" id="WP_013158443.1">
    <property type="nucleotide sequence ID" value="NC_014212.1"/>
</dbReference>
<evidence type="ECO:0000313" key="10">
    <source>
        <dbReference type="Proteomes" id="UP000001916"/>
    </source>
</evidence>
<dbReference type="GO" id="GO:0004129">
    <property type="term" value="F:cytochrome-c oxidase activity"/>
    <property type="evidence" value="ECO:0007669"/>
    <property type="project" value="InterPro"/>
</dbReference>
<dbReference type="SUPFAM" id="SSF81442">
    <property type="entry name" value="Cytochrome c oxidase subunit I-like"/>
    <property type="match status" value="1"/>
</dbReference>
<evidence type="ECO:0000256" key="2">
    <source>
        <dbReference type="ARBA" id="ARBA00022660"/>
    </source>
</evidence>
<keyword evidence="2 6" id="KW-0679">Respiratory chain</keyword>
<dbReference type="InterPro" id="IPR000883">
    <property type="entry name" value="Cyt_C_Oxase_1"/>
</dbReference>
<keyword evidence="3 6" id="KW-0812">Transmembrane</keyword>
<dbReference type="InterPro" id="IPR033943">
    <property type="entry name" value="Ba3-like_Oxidase_I"/>
</dbReference>
<feature type="transmembrane region" description="Helical" evidence="7">
    <location>
        <begin position="293"/>
        <end position="317"/>
    </location>
</feature>
<dbReference type="GO" id="GO:0009060">
    <property type="term" value="P:aerobic respiration"/>
    <property type="evidence" value="ECO:0007669"/>
    <property type="project" value="InterPro"/>
</dbReference>
<dbReference type="GO" id="GO:0020037">
    <property type="term" value="F:heme binding"/>
    <property type="evidence" value="ECO:0007669"/>
    <property type="project" value="InterPro"/>
</dbReference>
<keyword evidence="6" id="KW-0479">Metal-binding</keyword>
<dbReference type="Proteomes" id="UP000001916">
    <property type="component" value="Chromosome"/>
</dbReference>
<feature type="transmembrane region" description="Helical" evidence="7">
    <location>
        <begin position="20"/>
        <end position="41"/>
    </location>
</feature>
<dbReference type="PROSITE" id="PS50855">
    <property type="entry name" value="COX1"/>
    <property type="match status" value="1"/>
</dbReference>
<evidence type="ECO:0000256" key="3">
    <source>
        <dbReference type="ARBA" id="ARBA00022692"/>
    </source>
</evidence>
<dbReference type="PANTHER" id="PTHR10422">
    <property type="entry name" value="CYTOCHROME C OXIDASE SUBUNIT 1"/>
    <property type="match status" value="1"/>
</dbReference>
<dbReference type="AlphaFoldDB" id="D7BH39"/>
<keyword evidence="6" id="KW-0249">Electron transport</keyword>
<keyword evidence="4 7" id="KW-1133">Transmembrane helix</keyword>
<feature type="transmembrane region" description="Helical" evidence="7">
    <location>
        <begin position="101"/>
        <end position="120"/>
    </location>
</feature>
<protein>
    <submittedName>
        <fullName evidence="9">Cytochrome c oxidase subunit I</fullName>
    </submittedName>
</protein>
<organism evidence="9 10">
    <name type="scientific">Allomeiothermus silvanus (strain ATCC 700542 / DSM 9946 / NBRC 106475 / NCIMB 13440 / VI-R2)</name>
    <name type="common">Thermus silvanus</name>
    <dbReference type="NCBI Taxonomy" id="526227"/>
    <lineage>
        <taxon>Bacteria</taxon>
        <taxon>Thermotogati</taxon>
        <taxon>Deinococcota</taxon>
        <taxon>Deinococci</taxon>
        <taxon>Thermales</taxon>
        <taxon>Thermaceae</taxon>
        <taxon>Allomeiothermus</taxon>
    </lineage>
</organism>
<dbReference type="InterPro" id="IPR036927">
    <property type="entry name" value="Cyt_c_oxase-like_su1_sf"/>
</dbReference>
<dbReference type="CDD" id="cd01660">
    <property type="entry name" value="ba3-like_Oxidase_I"/>
    <property type="match status" value="1"/>
</dbReference>
<keyword evidence="6" id="KW-0408">Iron</keyword>
<accession>D7BH39</accession>
<sequence>MAVRTLSHVDVYAGYPEKKVTLYMLMLGFFALLLGTFFGPLQALNYGGIDAYPLLKPLVQSYYQGLTLHGVLNAIIFTQLFAQALLVYLPARELRMRPNMTLAWISWWMAFIGLGIAAIPLLGNAATVLYTFYPPLKGHWAFYVGAAIFVLSSYVSIYLVLDLWRRWKRANPGKITPLVTYLSLTHWLMWFLASLGLVVEVAVFLIPWSLGLIEGVDPLLSRTLFWYTGHPIVYFWLLPAYVVAYTILPKVAGGKLISDPLARLAFLLFLLFSVPVGFHHQFADPGISSGWKFFHTVLTLMVAVPSLMTAFTLAASLENAGRARGGKGLLGWIRALPWGNPVFLGPTLGLISFIPGGAGGFVNASFPLNQVIHNTTWIVGHFHLQVATMVTMSAMGAAFFLIPHLTRKPLVGIGYARASQWLWFIGMNLMGFALHWMGYLGVPRRAHISEVASQYQGAAPFMALNAISGVILFVAAGFFFYVIFATALQNRRLPEAQTPEIPFTEVVSGPEGNRVAQLTDRVGFWFAVAVILIVVAYGLPLIQMFTSLNPVPGMRLW</sequence>
<dbReference type="InterPro" id="IPR023615">
    <property type="entry name" value="Cyt_c_Oxase_su1_BS"/>
</dbReference>
<dbReference type="Gene3D" id="1.20.210.10">
    <property type="entry name" value="Cytochrome c oxidase-like, subunit I domain"/>
    <property type="match status" value="1"/>
</dbReference>
<evidence type="ECO:0000256" key="4">
    <source>
        <dbReference type="ARBA" id="ARBA00022989"/>
    </source>
</evidence>
<evidence type="ECO:0000256" key="1">
    <source>
        <dbReference type="ARBA" id="ARBA00004141"/>
    </source>
</evidence>
<proteinExistence type="inferred from homology"/>
<evidence type="ECO:0000259" key="8">
    <source>
        <dbReference type="PROSITE" id="PS50855"/>
    </source>
</evidence>
<feature type="transmembrane region" description="Helical" evidence="7">
    <location>
        <begin position="226"/>
        <end position="248"/>
    </location>
</feature>
<feature type="transmembrane region" description="Helical" evidence="7">
    <location>
        <begin position="140"/>
        <end position="161"/>
    </location>
</feature>
<dbReference type="KEGG" id="msv:Mesil_2020"/>